<dbReference type="OrthoDB" id="9766472at2"/>
<protein>
    <submittedName>
        <fullName evidence="5">Aminotransferase class V-fold PLP-dependent enzyme</fullName>
    </submittedName>
</protein>
<dbReference type="EMBL" id="CP040946">
    <property type="protein sequence ID" value="QDC44347.1"/>
    <property type="molecule type" value="Genomic_DNA"/>
</dbReference>
<evidence type="ECO:0000256" key="1">
    <source>
        <dbReference type="ARBA" id="ARBA00001933"/>
    </source>
</evidence>
<reference evidence="6" key="1">
    <citation type="journal article" date="2019" name="ISME J.">
        <title>Evolution in action: habitat transition from sediment to the pelagial leads to genome streamlining in Methylophilaceae.</title>
        <authorList>
            <person name="Salcher M."/>
            <person name="Schaefle D."/>
            <person name="Kaspar M."/>
            <person name="Neuenschwander S.M."/>
            <person name="Ghai R."/>
        </authorList>
    </citation>
    <scope>NUCLEOTIDE SEQUENCE [LARGE SCALE GENOMIC DNA]</scope>
    <source>
        <strain evidence="6">MMS-M-51</strain>
    </source>
</reference>
<dbReference type="PANTHER" id="PTHR42778">
    <property type="entry name" value="2-AMINOETHYLPHOSPHONATE--PYRUVATE TRANSAMINASE"/>
    <property type="match status" value="1"/>
</dbReference>
<dbReference type="RefSeq" id="WP_140003678.1">
    <property type="nucleotide sequence ID" value="NZ_CP040946.1"/>
</dbReference>
<dbReference type="Proteomes" id="UP000311008">
    <property type="component" value="Chromosome"/>
</dbReference>
<evidence type="ECO:0000256" key="3">
    <source>
        <dbReference type="ARBA" id="ARBA00022679"/>
    </source>
</evidence>
<dbReference type="Gene3D" id="3.40.640.10">
    <property type="entry name" value="Type I PLP-dependent aspartate aminotransferase-like (Major domain)"/>
    <property type="match status" value="1"/>
</dbReference>
<proteinExistence type="predicted"/>
<evidence type="ECO:0000313" key="6">
    <source>
        <dbReference type="Proteomes" id="UP000311008"/>
    </source>
</evidence>
<keyword evidence="2 5" id="KW-0032">Aminotransferase</keyword>
<comment type="cofactor">
    <cofactor evidence="1">
        <name>pyridoxal 5'-phosphate</name>
        <dbReference type="ChEBI" id="CHEBI:597326"/>
    </cofactor>
</comment>
<keyword evidence="6" id="KW-1185">Reference proteome</keyword>
<keyword evidence="4" id="KW-0663">Pyridoxal phosphate</keyword>
<dbReference type="InterPro" id="IPR015424">
    <property type="entry name" value="PyrdxlP-dep_Trfase"/>
</dbReference>
<name>A0A5B8CST0_9PROT</name>
<accession>A0A5B8CST0</accession>
<evidence type="ECO:0000256" key="4">
    <source>
        <dbReference type="ARBA" id="ARBA00022898"/>
    </source>
</evidence>
<keyword evidence="3 5" id="KW-0808">Transferase</keyword>
<dbReference type="InterPro" id="IPR015421">
    <property type="entry name" value="PyrdxlP-dep_Trfase_major"/>
</dbReference>
<evidence type="ECO:0000256" key="2">
    <source>
        <dbReference type="ARBA" id="ARBA00022576"/>
    </source>
</evidence>
<dbReference type="GO" id="GO:0008483">
    <property type="term" value="F:transaminase activity"/>
    <property type="evidence" value="ECO:0007669"/>
    <property type="project" value="UniProtKB-KW"/>
</dbReference>
<organism evidence="5 6">
    <name type="scientific">Methylophilus medardicus</name>
    <dbReference type="NCBI Taxonomy" id="2588534"/>
    <lineage>
        <taxon>Bacteria</taxon>
        <taxon>Pseudomonadati</taxon>
        <taxon>Pseudomonadota</taxon>
        <taxon>Betaproteobacteria</taxon>
        <taxon>Nitrosomonadales</taxon>
        <taxon>Methylophilaceae</taxon>
        <taxon>Methylophilus</taxon>
    </lineage>
</organism>
<dbReference type="PANTHER" id="PTHR42778:SF1">
    <property type="entry name" value="2-AMINOETHYLPHOSPHONATE--PYRUVATE TRANSAMINASE"/>
    <property type="match status" value="1"/>
</dbReference>
<dbReference type="AlphaFoldDB" id="A0A5B8CST0"/>
<sequence length="329" mass="35766">MPERSIHAHVVAQNQRKVLFTAGPASLLDENLLGLRPCFGRGDTDYQQVETAVLSALKAMTGHAHIARLQGSASLALEIASLNFLYGKVLVIDSGYYAQRLVSFAHMAQRNAGEVSLVTVCDWQQLTKVEGHFDWVVACYTETSAGLLLPIADLRALADRVGAQLMLDATASIGLEADHHLADVIAYSSCKGLFGLTGAAFVAFHQPPKHAVDSFYLNLNTHLERGMTGPYHAIASLYEVLPKHDDLREAVFINKAQMLKKIAGYATHPLQYQPVLCTWVDAKVTSQATQAVLYAPRGMQRGSVVCHLGEAHLGSQAQGEILDLLELQP</sequence>
<dbReference type="SUPFAM" id="SSF53383">
    <property type="entry name" value="PLP-dependent transferases"/>
    <property type="match status" value="1"/>
</dbReference>
<gene>
    <name evidence="5" type="ORF">FIU01_07280</name>
</gene>
<dbReference type="KEGG" id="mmec:FIU01_07280"/>
<evidence type="ECO:0000313" key="5">
    <source>
        <dbReference type="EMBL" id="QDC44347.1"/>
    </source>
</evidence>